<dbReference type="AlphaFoldDB" id="A0A1B0CUU9"/>
<evidence type="ECO:0000313" key="2">
    <source>
        <dbReference type="Proteomes" id="UP000092461"/>
    </source>
</evidence>
<dbReference type="EMBL" id="AJWK01029681">
    <property type="status" value="NOT_ANNOTATED_CDS"/>
    <property type="molecule type" value="Genomic_DNA"/>
</dbReference>
<proteinExistence type="predicted"/>
<protein>
    <submittedName>
        <fullName evidence="1">Uncharacterized protein</fullName>
    </submittedName>
</protein>
<sequence>MKEGIPDLLYILIQFLPDKLQPRQRNEPPQGVQNLPVCLKLQSISEESLRDVSGSEYRRIPVICCTANAPTECHCGQILHNPTLQCDILPIVHIHETSCEELPENPYSYQASMETMKLQHFLANFGTFPNIPENIPRWDFHVGEFHGNTLSATEAKPMRSFREFLNPIAICLNDKSRNNFIISSFVVDCFRFGENNKEICLRAIENECLFTGNLPHSLISIARGCCIE</sequence>
<organism evidence="1 2">
    <name type="scientific">Lutzomyia longipalpis</name>
    <name type="common">Sand fly</name>
    <dbReference type="NCBI Taxonomy" id="7200"/>
    <lineage>
        <taxon>Eukaryota</taxon>
        <taxon>Metazoa</taxon>
        <taxon>Ecdysozoa</taxon>
        <taxon>Arthropoda</taxon>
        <taxon>Hexapoda</taxon>
        <taxon>Insecta</taxon>
        <taxon>Pterygota</taxon>
        <taxon>Neoptera</taxon>
        <taxon>Endopterygota</taxon>
        <taxon>Diptera</taxon>
        <taxon>Nematocera</taxon>
        <taxon>Psychodoidea</taxon>
        <taxon>Psychodidae</taxon>
        <taxon>Lutzomyia</taxon>
        <taxon>Lutzomyia</taxon>
    </lineage>
</organism>
<dbReference type="VEuPathDB" id="VectorBase:LLOJ008734"/>
<keyword evidence="2" id="KW-1185">Reference proteome</keyword>
<dbReference type="EnsemblMetazoa" id="LLOJ008734-RA">
    <property type="protein sequence ID" value="LLOJ008734-PA"/>
    <property type="gene ID" value="LLOJ008734"/>
</dbReference>
<name>A0A1B0CUU9_LUTLO</name>
<reference evidence="1" key="1">
    <citation type="submission" date="2020-05" db="UniProtKB">
        <authorList>
            <consortium name="EnsemblMetazoa"/>
        </authorList>
    </citation>
    <scope>IDENTIFICATION</scope>
    <source>
        <strain evidence="1">Jacobina</strain>
    </source>
</reference>
<dbReference type="Proteomes" id="UP000092461">
    <property type="component" value="Unassembled WGS sequence"/>
</dbReference>
<evidence type="ECO:0000313" key="1">
    <source>
        <dbReference type="EnsemblMetazoa" id="LLOJ008734-PA"/>
    </source>
</evidence>
<accession>A0A1B0CUU9</accession>